<organism evidence="2 3">
    <name type="scientific">Lophiotrema nucula</name>
    <dbReference type="NCBI Taxonomy" id="690887"/>
    <lineage>
        <taxon>Eukaryota</taxon>
        <taxon>Fungi</taxon>
        <taxon>Dikarya</taxon>
        <taxon>Ascomycota</taxon>
        <taxon>Pezizomycotina</taxon>
        <taxon>Dothideomycetes</taxon>
        <taxon>Pleosporomycetidae</taxon>
        <taxon>Pleosporales</taxon>
        <taxon>Lophiotremataceae</taxon>
        <taxon>Lophiotrema</taxon>
    </lineage>
</organism>
<sequence>MDDTIVTLNCYIISFLFRALDWYETSTVSRAIQSVTRPAALRYDDLIEDIRRTLGKVTDLSVAGSQAEQRDMHEELRQVRDAQDGFRADVRSRLDEMHHQLSVMIQQQHQERQFQAIHRQLQDLSILVQHTQQNQASTEQTILQEVVLMKQDIKATQVDIRHQLSDIQLTQALSLISSLCIIDHKSVYEHALLLRRVRKVSSAAKCTPFWNSQQLQSWDQSPSNSSIVLRATFRDRSNIRDFYINVIGQLLRSEIAVLWILQQKNVSHNVFDVLKSLVSQAL</sequence>
<evidence type="ECO:0000313" key="3">
    <source>
        <dbReference type="Proteomes" id="UP000799770"/>
    </source>
</evidence>
<feature type="domain" description="DUF7708" evidence="1">
    <location>
        <begin position="1"/>
        <end position="69"/>
    </location>
</feature>
<proteinExistence type="predicted"/>
<feature type="non-terminal residue" evidence="2">
    <location>
        <position position="282"/>
    </location>
</feature>
<dbReference type="Pfam" id="PF24809">
    <property type="entry name" value="DUF7708"/>
    <property type="match status" value="1"/>
</dbReference>
<gene>
    <name evidence="2" type="ORF">BDV96DRAFT_462899</name>
</gene>
<dbReference type="Proteomes" id="UP000799770">
    <property type="component" value="Unassembled WGS sequence"/>
</dbReference>
<protein>
    <recommendedName>
        <fullName evidence="1">DUF7708 domain-containing protein</fullName>
    </recommendedName>
</protein>
<dbReference type="InterPro" id="IPR056125">
    <property type="entry name" value="DUF7708"/>
</dbReference>
<evidence type="ECO:0000313" key="2">
    <source>
        <dbReference type="EMBL" id="KAF2111867.1"/>
    </source>
</evidence>
<dbReference type="EMBL" id="ML977333">
    <property type="protein sequence ID" value="KAF2111867.1"/>
    <property type="molecule type" value="Genomic_DNA"/>
</dbReference>
<reference evidence="2" key="1">
    <citation type="journal article" date="2020" name="Stud. Mycol.">
        <title>101 Dothideomycetes genomes: a test case for predicting lifestyles and emergence of pathogens.</title>
        <authorList>
            <person name="Haridas S."/>
            <person name="Albert R."/>
            <person name="Binder M."/>
            <person name="Bloem J."/>
            <person name="Labutti K."/>
            <person name="Salamov A."/>
            <person name="Andreopoulos B."/>
            <person name="Baker S."/>
            <person name="Barry K."/>
            <person name="Bills G."/>
            <person name="Bluhm B."/>
            <person name="Cannon C."/>
            <person name="Castanera R."/>
            <person name="Culley D."/>
            <person name="Daum C."/>
            <person name="Ezra D."/>
            <person name="Gonzalez J."/>
            <person name="Henrissat B."/>
            <person name="Kuo A."/>
            <person name="Liang C."/>
            <person name="Lipzen A."/>
            <person name="Lutzoni F."/>
            <person name="Magnuson J."/>
            <person name="Mondo S."/>
            <person name="Nolan M."/>
            <person name="Ohm R."/>
            <person name="Pangilinan J."/>
            <person name="Park H.-J."/>
            <person name="Ramirez L."/>
            <person name="Alfaro M."/>
            <person name="Sun H."/>
            <person name="Tritt A."/>
            <person name="Yoshinaga Y."/>
            <person name="Zwiers L.-H."/>
            <person name="Turgeon B."/>
            <person name="Goodwin S."/>
            <person name="Spatafora J."/>
            <person name="Crous P."/>
            <person name="Grigoriev I."/>
        </authorList>
    </citation>
    <scope>NUCLEOTIDE SEQUENCE</scope>
    <source>
        <strain evidence="2">CBS 627.86</strain>
    </source>
</reference>
<evidence type="ECO:0000259" key="1">
    <source>
        <dbReference type="Pfam" id="PF24809"/>
    </source>
</evidence>
<dbReference type="AlphaFoldDB" id="A0A6A5YZ59"/>
<accession>A0A6A5YZ59</accession>
<dbReference type="OrthoDB" id="61900at2759"/>
<name>A0A6A5YZ59_9PLEO</name>
<keyword evidence="3" id="KW-1185">Reference proteome</keyword>